<keyword evidence="2" id="KW-1185">Reference proteome</keyword>
<reference evidence="1 2" key="1">
    <citation type="submission" date="2020-01" db="EMBL/GenBank/DDBJ databases">
        <title>Complete genome sequence of Chitinophaga sp. H33E-04 isolated from quinoa roots.</title>
        <authorList>
            <person name="Weon H.-Y."/>
            <person name="Lee S.A."/>
        </authorList>
    </citation>
    <scope>NUCLEOTIDE SEQUENCE [LARGE SCALE GENOMIC DNA]</scope>
    <source>
        <strain evidence="1 2">H33E-04</strain>
    </source>
</reference>
<accession>A0A6B9ZQG3</accession>
<proteinExistence type="predicted"/>
<sequence length="96" mass="10844">MARTKNALLTGMKVLKSPATRKLMVKKIKGRSYVGKPPDMSHVVLSPAQLESNDRFAEAVQFARGIISDPVKKDAYKKRRGSSVYHSAIRDYMEQY</sequence>
<protein>
    <submittedName>
        <fullName evidence="1">Uncharacterized protein</fullName>
    </submittedName>
</protein>
<name>A0A6B9ZQG3_9BACT</name>
<dbReference type="RefSeq" id="WP_162334886.1">
    <property type="nucleotide sequence ID" value="NZ_CP048113.1"/>
</dbReference>
<evidence type="ECO:0000313" key="2">
    <source>
        <dbReference type="Proteomes" id="UP000476411"/>
    </source>
</evidence>
<dbReference type="AlphaFoldDB" id="A0A6B9ZQG3"/>
<evidence type="ECO:0000313" key="1">
    <source>
        <dbReference type="EMBL" id="QHS63163.1"/>
    </source>
</evidence>
<dbReference type="Proteomes" id="UP000476411">
    <property type="component" value="Chromosome"/>
</dbReference>
<organism evidence="1 2">
    <name type="scientific">Chitinophaga agri</name>
    <dbReference type="NCBI Taxonomy" id="2703787"/>
    <lineage>
        <taxon>Bacteria</taxon>
        <taxon>Pseudomonadati</taxon>
        <taxon>Bacteroidota</taxon>
        <taxon>Chitinophagia</taxon>
        <taxon>Chitinophagales</taxon>
        <taxon>Chitinophagaceae</taxon>
        <taxon>Chitinophaga</taxon>
    </lineage>
</organism>
<dbReference type="KEGG" id="chih:GWR21_27315"/>
<dbReference type="EMBL" id="CP048113">
    <property type="protein sequence ID" value="QHS63163.1"/>
    <property type="molecule type" value="Genomic_DNA"/>
</dbReference>
<gene>
    <name evidence="1" type="ORF">GWR21_27315</name>
</gene>